<organism evidence="10 11">
    <name type="scientific">Tepiditoga spiralis</name>
    <dbReference type="NCBI Taxonomy" id="2108365"/>
    <lineage>
        <taxon>Bacteria</taxon>
        <taxon>Thermotogati</taxon>
        <taxon>Thermotogota</taxon>
        <taxon>Thermotogae</taxon>
        <taxon>Petrotogales</taxon>
        <taxon>Petrotogaceae</taxon>
        <taxon>Tepiditoga</taxon>
    </lineage>
</organism>
<evidence type="ECO:0000256" key="8">
    <source>
        <dbReference type="HAMAP-Rule" id="MF_00165"/>
    </source>
</evidence>
<dbReference type="Pfam" id="PF02223">
    <property type="entry name" value="Thymidylate_kin"/>
    <property type="match status" value="1"/>
</dbReference>
<evidence type="ECO:0000313" key="10">
    <source>
        <dbReference type="EMBL" id="BBE30470.1"/>
    </source>
</evidence>
<comment type="function">
    <text evidence="8">Phosphorylation of dTMP to form dTDP in both de novo and salvage pathways of dTTP synthesis.</text>
</comment>
<dbReference type="SUPFAM" id="SSF52540">
    <property type="entry name" value="P-loop containing nucleoside triphosphate hydrolases"/>
    <property type="match status" value="1"/>
</dbReference>
<dbReference type="InParanoid" id="A0A7G1G298"/>
<evidence type="ECO:0000259" key="9">
    <source>
        <dbReference type="Pfam" id="PF02223"/>
    </source>
</evidence>
<reference evidence="10 11" key="1">
    <citation type="submission" date="2018-06" db="EMBL/GenBank/DDBJ databases">
        <title>Genome sequencing of Oceanotoga sp. sy52.</title>
        <authorList>
            <person name="Mori K."/>
        </authorList>
    </citation>
    <scope>NUCLEOTIDE SEQUENCE [LARGE SCALE GENOMIC DNA]</scope>
    <source>
        <strain evidence="11">sy52</strain>
    </source>
</reference>
<keyword evidence="6 8" id="KW-0067">ATP-binding</keyword>
<dbReference type="InterPro" id="IPR027417">
    <property type="entry name" value="P-loop_NTPase"/>
</dbReference>
<evidence type="ECO:0000256" key="4">
    <source>
        <dbReference type="ARBA" id="ARBA00022741"/>
    </source>
</evidence>
<comment type="catalytic activity">
    <reaction evidence="7 8">
        <text>dTMP + ATP = dTDP + ADP</text>
        <dbReference type="Rhea" id="RHEA:13517"/>
        <dbReference type="ChEBI" id="CHEBI:30616"/>
        <dbReference type="ChEBI" id="CHEBI:58369"/>
        <dbReference type="ChEBI" id="CHEBI:63528"/>
        <dbReference type="ChEBI" id="CHEBI:456216"/>
        <dbReference type="EC" id="2.7.4.9"/>
    </reaction>
</comment>
<evidence type="ECO:0000256" key="5">
    <source>
        <dbReference type="ARBA" id="ARBA00022777"/>
    </source>
</evidence>
<dbReference type="GO" id="GO:0006227">
    <property type="term" value="P:dUDP biosynthetic process"/>
    <property type="evidence" value="ECO:0007669"/>
    <property type="project" value="TreeGrafter"/>
</dbReference>
<accession>A0A7G1G298</accession>
<dbReference type="GO" id="GO:0005524">
    <property type="term" value="F:ATP binding"/>
    <property type="evidence" value="ECO:0007669"/>
    <property type="project" value="UniProtKB-UniRule"/>
</dbReference>
<keyword evidence="3 8" id="KW-0545">Nucleotide biosynthesis</keyword>
<dbReference type="CDD" id="cd01672">
    <property type="entry name" value="TMPK"/>
    <property type="match status" value="1"/>
</dbReference>
<evidence type="ECO:0000256" key="3">
    <source>
        <dbReference type="ARBA" id="ARBA00022727"/>
    </source>
</evidence>
<evidence type="ECO:0000313" key="11">
    <source>
        <dbReference type="Proteomes" id="UP000516361"/>
    </source>
</evidence>
<dbReference type="PANTHER" id="PTHR10344">
    <property type="entry name" value="THYMIDYLATE KINASE"/>
    <property type="match status" value="1"/>
</dbReference>
<dbReference type="PANTHER" id="PTHR10344:SF4">
    <property type="entry name" value="UMP-CMP KINASE 2, MITOCHONDRIAL"/>
    <property type="match status" value="1"/>
</dbReference>
<evidence type="ECO:0000256" key="6">
    <source>
        <dbReference type="ARBA" id="ARBA00022840"/>
    </source>
</evidence>
<keyword evidence="11" id="KW-1185">Reference proteome</keyword>
<evidence type="ECO:0000256" key="2">
    <source>
        <dbReference type="ARBA" id="ARBA00022679"/>
    </source>
</evidence>
<dbReference type="RefSeq" id="WP_190615565.1">
    <property type="nucleotide sequence ID" value="NZ_AP018712.1"/>
</dbReference>
<dbReference type="AlphaFoldDB" id="A0A7G1G298"/>
<dbReference type="InterPro" id="IPR018094">
    <property type="entry name" value="Thymidylate_kinase"/>
</dbReference>
<feature type="binding site" evidence="8">
    <location>
        <begin position="8"/>
        <end position="15"/>
    </location>
    <ligand>
        <name>ATP</name>
        <dbReference type="ChEBI" id="CHEBI:30616"/>
    </ligand>
</feature>
<protein>
    <recommendedName>
        <fullName evidence="8">Thymidylate kinase</fullName>
        <ecNumber evidence="8">2.7.4.9</ecNumber>
    </recommendedName>
    <alternativeName>
        <fullName evidence="8">dTMP kinase</fullName>
    </alternativeName>
</protein>
<dbReference type="GO" id="GO:0005829">
    <property type="term" value="C:cytosol"/>
    <property type="evidence" value="ECO:0007669"/>
    <property type="project" value="TreeGrafter"/>
</dbReference>
<dbReference type="NCBIfam" id="TIGR00041">
    <property type="entry name" value="DTMP_kinase"/>
    <property type="match status" value="1"/>
</dbReference>
<dbReference type="Gene3D" id="3.40.50.300">
    <property type="entry name" value="P-loop containing nucleotide triphosphate hydrolases"/>
    <property type="match status" value="1"/>
</dbReference>
<dbReference type="GO" id="GO:0004798">
    <property type="term" value="F:dTMP kinase activity"/>
    <property type="evidence" value="ECO:0007669"/>
    <property type="project" value="UniProtKB-UniRule"/>
</dbReference>
<feature type="domain" description="Thymidylate kinase-like" evidence="9">
    <location>
        <begin position="6"/>
        <end position="201"/>
    </location>
</feature>
<name>A0A7G1G298_9BACT</name>
<keyword evidence="4 8" id="KW-0547">Nucleotide-binding</keyword>
<dbReference type="KEGG" id="ocy:OSSY52_06110"/>
<dbReference type="InterPro" id="IPR039430">
    <property type="entry name" value="Thymidylate_kin-like_dom"/>
</dbReference>
<keyword evidence="2 8" id="KW-0808">Transferase</keyword>
<sequence>MGIIVIEGADGAGKSTQIELLINYFKKNEIKYKFIHFPVMEDSFSGKTISKFLRGEFGGVKEVNPYFVSILYAMNRNEYKDQILNWIKNGYTILLDRYVYSNIAFQCAKIKDKNKKEELKKWLLEMEFEYYNLPKPNLTIYLDVPENILIKRLNSKRSGEDRNYLNGSEDIHEKDFELQKNVINEYLMLVKEDDTFYKVETYEKDKHLTPHEIYEKIIKIIKSAN</sequence>
<dbReference type="EMBL" id="AP018712">
    <property type="protein sequence ID" value="BBE30470.1"/>
    <property type="molecule type" value="Genomic_DNA"/>
</dbReference>
<proteinExistence type="inferred from homology"/>
<dbReference type="PROSITE" id="PS01331">
    <property type="entry name" value="THYMIDYLATE_KINASE"/>
    <property type="match status" value="1"/>
</dbReference>
<evidence type="ECO:0000256" key="7">
    <source>
        <dbReference type="ARBA" id="ARBA00048743"/>
    </source>
</evidence>
<dbReference type="GO" id="GO:0006235">
    <property type="term" value="P:dTTP biosynthetic process"/>
    <property type="evidence" value="ECO:0007669"/>
    <property type="project" value="UniProtKB-UniRule"/>
</dbReference>
<evidence type="ECO:0000256" key="1">
    <source>
        <dbReference type="ARBA" id="ARBA00009776"/>
    </source>
</evidence>
<keyword evidence="5 8" id="KW-0418">Kinase</keyword>
<dbReference type="InterPro" id="IPR018095">
    <property type="entry name" value="Thymidylate_kin_CS"/>
</dbReference>
<dbReference type="EC" id="2.7.4.9" evidence="8"/>
<gene>
    <name evidence="8" type="primary">tmk</name>
    <name evidence="10" type="ORF">OSSY52_06110</name>
</gene>
<dbReference type="HAMAP" id="MF_00165">
    <property type="entry name" value="Thymidylate_kinase"/>
    <property type="match status" value="1"/>
</dbReference>
<dbReference type="GO" id="GO:0006233">
    <property type="term" value="P:dTDP biosynthetic process"/>
    <property type="evidence" value="ECO:0007669"/>
    <property type="project" value="InterPro"/>
</dbReference>
<dbReference type="Proteomes" id="UP000516361">
    <property type="component" value="Chromosome"/>
</dbReference>
<comment type="similarity">
    <text evidence="1 8">Belongs to the thymidylate kinase family.</text>
</comment>